<feature type="transmembrane region" description="Helical" evidence="6">
    <location>
        <begin position="202"/>
        <end position="228"/>
    </location>
</feature>
<protein>
    <submittedName>
        <fullName evidence="8">SNARE associated protein</fullName>
    </submittedName>
</protein>
<dbReference type="OMA" id="WWMTGTG"/>
<dbReference type="AlphaFoldDB" id="I7M3Y4"/>
<keyword evidence="9" id="KW-1185">Reference proteome</keyword>
<accession>I7M3Y4</accession>
<gene>
    <name evidence="8" type="ORF">TTHERM_00237540</name>
</gene>
<reference evidence="9" key="1">
    <citation type="journal article" date="2006" name="PLoS Biol.">
        <title>Macronuclear genome sequence of the ciliate Tetrahymena thermophila, a model eukaryote.</title>
        <authorList>
            <person name="Eisen J.A."/>
            <person name="Coyne R.S."/>
            <person name="Wu M."/>
            <person name="Wu D."/>
            <person name="Thiagarajan M."/>
            <person name="Wortman J.R."/>
            <person name="Badger J.H."/>
            <person name="Ren Q."/>
            <person name="Amedeo P."/>
            <person name="Jones K.M."/>
            <person name="Tallon L.J."/>
            <person name="Delcher A.L."/>
            <person name="Salzberg S.L."/>
            <person name="Silva J.C."/>
            <person name="Haas B.J."/>
            <person name="Majoros W.H."/>
            <person name="Farzad M."/>
            <person name="Carlton J.M."/>
            <person name="Smith R.K. Jr."/>
            <person name="Garg J."/>
            <person name="Pearlman R.E."/>
            <person name="Karrer K.M."/>
            <person name="Sun L."/>
            <person name="Manning G."/>
            <person name="Elde N.C."/>
            <person name="Turkewitz A.P."/>
            <person name="Asai D.J."/>
            <person name="Wilkes D.E."/>
            <person name="Wang Y."/>
            <person name="Cai H."/>
            <person name="Collins K."/>
            <person name="Stewart B.A."/>
            <person name="Lee S.R."/>
            <person name="Wilamowska K."/>
            <person name="Weinberg Z."/>
            <person name="Ruzzo W.L."/>
            <person name="Wloga D."/>
            <person name="Gaertig J."/>
            <person name="Frankel J."/>
            <person name="Tsao C.-C."/>
            <person name="Gorovsky M.A."/>
            <person name="Keeling P.J."/>
            <person name="Waller R.F."/>
            <person name="Patron N.J."/>
            <person name="Cherry J.M."/>
            <person name="Stover N.A."/>
            <person name="Krieger C.J."/>
            <person name="del Toro C."/>
            <person name="Ryder H.F."/>
            <person name="Williamson S.C."/>
            <person name="Barbeau R.A."/>
            <person name="Hamilton E.P."/>
            <person name="Orias E."/>
        </authorList>
    </citation>
    <scope>NUCLEOTIDE SEQUENCE [LARGE SCALE GENOMIC DNA]</scope>
    <source>
        <strain evidence="9">SB210</strain>
    </source>
</reference>
<dbReference type="RefSeq" id="XP_001024784.1">
    <property type="nucleotide sequence ID" value="XM_001024784.3"/>
</dbReference>
<comment type="similarity">
    <text evidence="5">Belongs to the TMEM41 family.</text>
</comment>
<dbReference type="eggNOG" id="KOG3140">
    <property type="taxonomic scope" value="Eukaryota"/>
</dbReference>
<organism evidence="8 9">
    <name type="scientific">Tetrahymena thermophila (strain SB210)</name>
    <dbReference type="NCBI Taxonomy" id="312017"/>
    <lineage>
        <taxon>Eukaryota</taxon>
        <taxon>Sar</taxon>
        <taxon>Alveolata</taxon>
        <taxon>Ciliophora</taxon>
        <taxon>Intramacronucleata</taxon>
        <taxon>Oligohymenophorea</taxon>
        <taxon>Hymenostomatida</taxon>
        <taxon>Tetrahymenina</taxon>
        <taxon>Tetrahymenidae</taxon>
        <taxon>Tetrahymena</taxon>
    </lineage>
</organism>
<keyword evidence="4 6" id="KW-0472">Membrane</keyword>
<dbReference type="HOGENOM" id="CLU_038944_0_2_1"/>
<dbReference type="STRING" id="312017.I7M3Y4"/>
<name>I7M3Y4_TETTS</name>
<feature type="transmembrane region" description="Helical" evidence="6">
    <location>
        <begin position="240"/>
        <end position="256"/>
    </location>
</feature>
<dbReference type="Pfam" id="PF09335">
    <property type="entry name" value="VTT_dom"/>
    <property type="match status" value="1"/>
</dbReference>
<feature type="transmembrane region" description="Helical" evidence="6">
    <location>
        <begin position="84"/>
        <end position="109"/>
    </location>
</feature>
<evidence type="ECO:0000256" key="2">
    <source>
        <dbReference type="ARBA" id="ARBA00022692"/>
    </source>
</evidence>
<evidence type="ECO:0000259" key="7">
    <source>
        <dbReference type="Pfam" id="PF09335"/>
    </source>
</evidence>
<dbReference type="GeneID" id="7829183"/>
<evidence type="ECO:0000256" key="1">
    <source>
        <dbReference type="ARBA" id="ARBA00004141"/>
    </source>
</evidence>
<dbReference type="PANTHER" id="PTHR43220:SF18">
    <property type="entry name" value="TRANSMEMBRANE PROTEIN 41B"/>
    <property type="match status" value="1"/>
</dbReference>
<dbReference type="PANTHER" id="PTHR43220">
    <property type="match status" value="1"/>
</dbReference>
<keyword evidence="2 6" id="KW-0812">Transmembrane</keyword>
<feature type="domain" description="VTT" evidence="7">
    <location>
        <begin position="103"/>
        <end position="223"/>
    </location>
</feature>
<keyword evidence="3 6" id="KW-1133">Transmembrane helix</keyword>
<dbReference type="InterPro" id="IPR032816">
    <property type="entry name" value="VTT_dom"/>
</dbReference>
<evidence type="ECO:0000256" key="3">
    <source>
        <dbReference type="ARBA" id="ARBA00022989"/>
    </source>
</evidence>
<sequence>MVKVESQKEPQVAVQEEDFKKDVIHKYSWKFIPVLFLIWLSFQVAVFFYVGSILPDFKKVGFPTSFEKAQEFSHIMRNYLETHYYTLLFFEVSNFLFLQTWCIPGTFVFNLLGGALFGIKVGFPVCLACNTLGAFICFNISKYFAGDLIERKLSNQLKMIKQKVQEHKKDLFFYMLSTRLFPGSPNWAMNITFPHIHIPSHYFVFSIALGLIPWNFLTCEAGSIISTFKSKSEIFKPETYYMLIGIALCVLIPPIVKKIISSKEKKE</sequence>
<evidence type="ECO:0000313" key="9">
    <source>
        <dbReference type="Proteomes" id="UP000009168"/>
    </source>
</evidence>
<evidence type="ECO:0000256" key="4">
    <source>
        <dbReference type="ARBA" id="ARBA00023136"/>
    </source>
</evidence>
<comment type="subcellular location">
    <subcellularLocation>
        <location evidence="1">Membrane</location>
        <topology evidence="1">Multi-pass membrane protein</topology>
    </subcellularLocation>
</comment>
<evidence type="ECO:0000256" key="5">
    <source>
        <dbReference type="ARBA" id="ARBA00025797"/>
    </source>
</evidence>
<evidence type="ECO:0000256" key="6">
    <source>
        <dbReference type="SAM" id="Phobius"/>
    </source>
</evidence>
<dbReference type="InParanoid" id="I7M3Y4"/>
<dbReference type="EMBL" id="GG662443">
    <property type="protein sequence ID" value="EAS04539.1"/>
    <property type="molecule type" value="Genomic_DNA"/>
</dbReference>
<dbReference type="Proteomes" id="UP000009168">
    <property type="component" value="Unassembled WGS sequence"/>
</dbReference>
<feature type="transmembrane region" description="Helical" evidence="6">
    <location>
        <begin position="31"/>
        <end position="50"/>
    </location>
</feature>
<dbReference type="GO" id="GO:0016020">
    <property type="term" value="C:membrane"/>
    <property type="evidence" value="ECO:0007669"/>
    <property type="project" value="UniProtKB-SubCell"/>
</dbReference>
<dbReference type="InterPro" id="IPR045014">
    <property type="entry name" value="TM41A/B"/>
</dbReference>
<evidence type="ECO:0000313" key="8">
    <source>
        <dbReference type="EMBL" id="EAS04539.1"/>
    </source>
</evidence>
<dbReference type="KEGG" id="tet:TTHERM_00237540"/>
<dbReference type="OrthoDB" id="310003at2759"/>
<proteinExistence type="inferred from homology"/>